<reference evidence="4 5" key="1">
    <citation type="journal article" date="2020" name="ISME J.">
        <title>Uncovering the hidden diversity of litter-decomposition mechanisms in mushroom-forming fungi.</title>
        <authorList>
            <person name="Floudas D."/>
            <person name="Bentzer J."/>
            <person name="Ahren D."/>
            <person name="Johansson T."/>
            <person name="Persson P."/>
            <person name="Tunlid A."/>
        </authorList>
    </citation>
    <scope>NUCLEOTIDE SEQUENCE [LARGE SCALE GENOMIC DNA]</scope>
    <source>
        <strain evidence="4 5">CBS 291.85</strain>
    </source>
</reference>
<evidence type="ECO:0000256" key="3">
    <source>
        <dbReference type="SAM" id="Phobius"/>
    </source>
</evidence>
<organism evidence="4 5">
    <name type="scientific">Tetrapyrgos nigripes</name>
    <dbReference type="NCBI Taxonomy" id="182062"/>
    <lineage>
        <taxon>Eukaryota</taxon>
        <taxon>Fungi</taxon>
        <taxon>Dikarya</taxon>
        <taxon>Basidiomycota</taxon>
        <taxon>Agaricomycotina</taxon>
        <taxon>Agaricomycetes</taxon>
        <taxon>Agaricomycetidae</taxon>
        <taxon>Agaricales</taxon>
        <taxon>Marasmiineae</taxon>
        <taxon>Marasmiaceae</taxon>
        <taxon>Tetrapyrgos</taxon>
    </lineage>
</organism>
<comment type="caution">
    <text evidence="4">The sequence shown here is derived from an EMBL/GenBank/DDBJ whole genome shotgun (WGS) entry which is preliminary data.</text>
</comment>
<keyword evidence="3" id="KW-0812">Transmembrane</keyword>
<keyword evidence="3" id="KW-1133">Transmembrane helix</keyword>
<evidence type="ECO:0000256" key="2">
    <source>
        <dbReference type="SAM" id="MobiDB-lite"/>
    </source>
</evidence>
<feature type="transmembrane region" description="Helical" evidence="3">
    <location>
        <begin position="324"/>
        <end position="349"/>
    </location>
</feature>
<evidence type="ECO:0000313" key="5">
    <source>
        <dbReference type="Proteomes" id="UP000559256"/>
    </source>
</evidence>
<sequence length="358" mass="40495">MDDGLLQEISSFISLSTQILQCVVTLADASRAIVFSFLVYWLVVKYCNFFSEMQARSPFDSWPFLQDVAGSTASDSSATNTASQCYEARLMDSFLHTLFLVNSGPRYRATRGVGPHFPRHWMLGTSSTGKAEIVSIVAFHWNENGSVTLHVVRLLPSSLQAAGQQQQLCRPYSKSTLQTKSDEEDSKAFQATSSTFNNAQTINITTVNLNGPNVRENATATSVPADVLEQRLAMMKERLMQVEIENLKLRNQNLEFRMSQLEQQFRQRIPPEPPPVSVPNRDQCHSSTTFHSSFPNSSSLFSFSPQTDISPSPRTLNDEEPSDFWLYLYLFCYFFLVPVLLLFLIRCIVTPAIDWVRR</sequence>
<proteinExistence type="predicted"/>
<accession>A0A8H5BBH3</accession>
<dbReference type="AlphaFoldDB" id="A0A8H5BBH3"/>
<gene>
    <name evidence="4" type="ORF">D9758_018623</name>
</gene>
<dbReference type="EMBL" id="JAACJM010000433">
    <property type="protein sequence ID" value="KAF5319132.1"/>
    <property type="molecule type" value="Genomic_DNA"/>
</dbReference>
<dbReference type="Proteomes" id="UP000559256">
    <property type="component" value="Unassembled WGS sequence"/>
</dbReference>
<protein>
    <submittedName>
        <fullName evidence="4">Uncharacterized protein</fullName>
    </submittedName>
</protein>
<evidence type="ECO:0000256" key="1">
    <source>
        <dbReference type="SAM" id="Coils"/>
    </source>
</evidence>
<keyword evidence="5" id="KW-1185">Reference proteome</keyword>
<evidence type="ECO:0000313" key="4">
    <source>
        <dbReference type="EMBL" id="KAF5319132.1"/>
    </source>
</evidence>
<name>A0A8H5BBH3_9AGAR</name>
<feature type="coiled-coil region" evidence="1">
    <location>
        <begin position="225"/>
        <end position="264"/>
    </location>
</feature>
<feature type="region of interest" description="Disordered" evidence="2">
    <location>
        <begin position="269"/>
        <end position="293"/>
    </location>
</feature>
<keyword evidence="3" id="KW-0472">Membrane</keyword>
<keyword evidence="1" id="KW-0175">Coiled coil</keyword>